<sequence>MIALVSTKACAYRHNILERRIVKILKTDDLFCRIPEESRERRMNCSRGMHNQQFLFETFMDFVTF</sequence>
<proteinExistence type="predicted"/>
<protein>
    <submittedName>
        <fullName evidence="1">CLUMA_CG003492, isoform A</fullName>
    </submittedName>
</protein>
<keyword evidence="2" id="KW-1185">Reference proteome</keyword>
<dbReference type="EMBL" id="CVRI01000014">
    <property type="protein sequence ID" value="CRK89838.1"/>
    <property type="molecule type" value="Genomic_DNA"/>
</dbReference>
<dbReference type="Proteomes" id="UP000183832">
    <property type="component" value="Unassembled WGS sequence"/>
</dbReference>
<reference evidence="1 2" key="1">
    <citation type="submission" date="2015-04" db="EMBL/GenBank/DDBJ databases">
        <authorList>
            <person name="Syromyatnikov M.Y."/>
            <person name="Popov V.N."/>
        </authorList>
    </citation>
    <scope>NUCLEOTIDE SEQUENCE [LARGE SCALE GENOMIC DNA]</scope>
</reference>
<organism evidence="1 2">
    <name type="scientific">Clunio marinus</name>
    <dbReference type="NCBI Taxonomy" id="568069"/>
    <lineage>
        <taxon>Eukaryota</taxon>
        <taxon>Metazoa</taxon>
        <taxon>Ecdysozoa</taxon>
        <taxon>Arthropoda</taxon>
        <taxon>Hexapoda</taxon>
        <taxon>Insecta</taxon>
        <taxon>Pterygota</taxon>
        <taxon>Neoptera</taxon>
        <taxon>Endopterygota</taxon>
        <taxon>Diptera</taxon>
        <taxon>Nematocera</taxon>
        <taxon>Chironomoidea</taxon>
        <taxon>Chironomidae</taxon>
        <taxon>Clunio</taxon>
    </lineage>
</organism>
<evidence type="ECO:0000313" key="1">
    <source>
        <dbReference type="EMBL" id="CRK89838.1"/>
    </source>
</evidence>
<dbReference type="AlphaFoldDB" id="A0A1J1HTN4"/>
<name>A0A1J1HTN4_9DIPT</name>
<evidence type="ECO:0000313" key="2">
    <source>
        <dbReference type="Proteomes" id="UP000183832"/>
    </source>
</evidence>
<gene>
    <name evidence="1" type="ORF">CLUMA_CG003492</name>
</gene>
<accession>A0A1J1HTN4</accession>